<protein>
    <submittedName>
        <fullName evidence="2">Uncharacterized protein</fullName>
    </submittedName>
</protein>
<dbReference type="OrthoDB" id="5409477at2759"/>
<keyword evidence="3" id="KW-1185">Reference proteome</keyword>
<sequence>MHSAMNRGRDYDQGAVGNKADDVTKPAAVFEGYSPSLGIPSMLGDLSSAEERLFGKFDDIKRWQELADIEDEPLDELTIQLFEASVEHFTLLRRGLKESHVYKDEERTELYRDFEILRCWGEAHAVHDGTLNQLSATASDISETVFLFLLKISSILCQKDVPGPSFKEAADRGAHLYFPDIVRLKFNEAQSNLADQLGMLNLERYNRMAAARDANLLARGPRLHSSMTLAPGAPYRLHTHQKVLPHNFFPFWQAKAGPNYHLFLGPSSFVRNTNGNSTKSQEEILGTTRLPSSISEKSAESEASTKSKNPRQRDHLGEDKRVCYQSKMNLVPNCPFCNAPTYPGCFYECERLQVAVMQAEQRAMNEKLAELRFVEFVSSVVRKLNH</sequence>
<accession>A0A6G1J9X6</accession>
<feature type="region of interest" description="Disordered" evidence="1">
    <location>
        <begin position="274"/>
        <end position="318"/>
    </location>
</feature>
<name>A0A6G1J9X6_9PLEO</name>
<reference evidence="2" key="1">
    <citation type="journal article" date="2020" name="Stud. Mycol.">
        <title>101 Dothideomycetes genomes: a test case for predicting lifestyles and emergence of pathogens.</title>
        <authorList>
            <person name="Haridas S."/>
            <person name="Albert R."/>
            <person name="Binder M."/>
            <person name="Bloem J."/>
            <person name="Labutti K."/>
            <person name="Salamov A."/>
            <person name="Andreopoulos B."/>
            <person name="Baker S."/>
            <person name="Barry K."/>
            <person name="Bills G."/>
            <person name="Bluhm B."/>
            <person name="Cannon C."/>
            <person name="Castanera R."/>
            <person name="Culley D."/>
            <person name="Daum C."/>
            <person name="Ezra D."/>
            <person name="Gonzalez J."/>
            <person name="Henrissat B."/>
            <person name="Kuo A."/>
            <person name="Liang C."/>
            <person name="Lipzen A."/>
            <person name="Lutzoni F."/>
            <person name="Magnuson J."/>
            <person name="Mondo S."/>
            <person name="Nolan M."/>
            <person name="Ohm R."/>
            <person name="Pangilinan J."/>
            <person name="Park H.-J."/>
            <person name="Ramirez L."/>
            <person name="Alfaro M."/>
            <person name="Sun H."/>
            <person name="Tritt A."/>
            <person name="Yoshinaga Y."/>
            <person name="Zwiers L.-H."/>
            <person name="Turgeon B."/>
            <person name="Goodwin S."/>
            <person name="Spatafora J."/>
            <person name="Crous P."/>
            <person name="Grigoriev I."/>
        </authorList>
    </citation>
    <scope>NUCLEOTIDE SEQUENCE</scope>
    <source>
        <strain evidence="2">CBS 122367</strain>
    </source>
</reference>
<dbReference type="EMBL" id="MU005576">
    <property type="protein sequence ID" value="KAF2686943.1"/>
    <property type="molecule type" value="Genomic_DNA"/>
</dbReference>
<feature type="compositionally biased region" description="Basic and acidic residues" evidence="1">
    <location>
        <begin position="297"/>
        <end position="318"/>
    </location>
</feature>
<gene>
    <name evidence="2" type="ORF">K458DRAFT_470944</name>
</gene>
<dbReference type="Proteomes" id="UP000799291">
    <property type="component" value="Unassembled WGS sequence"/>
</dbReference>
<evidence type="ECO:0000313" key="2">
    <source>
        <dbReference type="EMBL" id="KAF2686943.1"/>
    </source>
</evidence>
<organism evidence="2 3">
    <name type="scientific">Lentithecium fluviatile CBS 122367</name>
    <dbReference type="NCBI Taxonomy" id="1168545"/>
    <lineage>
        <taxon>Eukaryota</taxon>
        <taxon>Fungi</taxon>
        <taxon>Dikarya</taxon>
        <taxon>Ascomycota</taxon>
        <taxon>Pezizomycotina</taxon>
        <taxon>Dothideomycetes</taxon>
        <taxon>Pleosporomycetidae</taxon>
        <taxon>Pleosporales</taxon>
        <taxon>Massarineae</taxon>
        <taxon>Lentitheciaceae</taxon>
        <taxon>Lentithecium</taxon>
    </lineage>
</organism>
<evidence type="ECO:0000256" key="1">
    <source>
        <dbReference type="SAM" id="MobiDB-lite"/>
    </source>
</evidence>
<evidence type="ECO:0000313" key="3">
    <source>
        <dbReference type="Proteomes" id="UP000799291"/>
    </source>
</evidence>
<dbReference type="AlphaFoldDB" id="A0A6G1J9X6"/>
<proteinExistence type="predicted"/>